<evidence type="ECO:0000256" key="10">
    <source>
        <dbReference type="ARBA" id="ARBA00023102"/>
    </source>
</evidence>
<evidence type="ECO:0000313" key="16">
    <source>
        <dbReference type="Proteomes" id="UP000051497"/>
    </source>
</evidence>
<dbReference type="Proteomes" id="UP000051497">
    <property type="component" value="Unassembled WGS sequence"/>
</dbReference>
<sequence>MSDIHTLIRPELLAIKPFDASRPGFANSVLLDANELPWESACFNEIGLNRYIDEMFDPTLLAILSAYYETKPSQILLTRGSCEGIDLLVRAFCRPAQDAIMVCPPTFSIFAQCAMMQGAQVQVVPLQAQQGYTLNKALLLKSITDTTKLVFICTPNNPTGNLIPLEDIIDIIEALQGKAMVVVDEAYMEFANGKSAASLVEKYSNLVVLRTFSKAFGLAALRCGALIAQAPLIQILTGMMMPFPFSLLTLQALKQALTKEKLAQMKQYIQEIQTQRELFKQDLQRLPVVKQVWDSEGNFLFIQLKDGKTVLQACRDNAILVRHFIGVKDYEDFLRVTVSLPSHNAIFTRALASVTLTELV</sequence>
<dbReference type="GO" id="GO:0004400">
    <property type="term" value="F:histidinol-phosphate transaminase activity"/>
    <property type="evidence" value="ECO:0007669"/>
    <property type="project" value="UniProtKB-EC"/>
</dbReference>
<keyword evidence="8 14" id="KW-0808">Transferase</keyword>
<accession>A0A0Q9YZJ5</accession>
<evidence type="ECO:0000256" key="1">
    <source>
        <dbReference type="ARBA" id="ARBA00001933"/>
    </source>
</evidence>
<dbReference type="InterPro" id="IPR001917">
    <property type="entry name" value="Aminotrans_II_pyridoxalP_BS"/>
</dbReference>
<evidence type="ECO:0000256" key="2">
    <source>
        <dbReference type="ARBA" id="ARBA00005011"/>
    </source>
</evidence>
<comment type="pathway">
    <text evidence="2">Amino-acid biosynthesis; L-histidine biosynthesis; L-histidine from 5-phospho-alpha-D-ribose 1-diphosphate: step 7/9.</text>
</comment>
<keyword evidence="16" id="KW-1185">Reference proteome</keyword>
<evidence type="ECO:0000256" key="7">
    <source>
        <dbReference type="ARBA" id="ARBA00022605"/>
    </source>
</evidence>
<keyword evidence="6 14" id="KW-0032">Aminotransferase</keyword>
<protein>
    <recommendedName>
        <fullName evidence="5">histidinol-phosphate transaminase</fullName>
        <ecNumber evidence="5">2.6.1.9</ecNumber>
    </recommendedName>
</protein>
<reference evidence="15" key="3">
    <citation type="submission" date="2021-06" db="EMBL/GenBank/DDBJ databases">
        <title>Genomic Description and Analysis of Intracellular Bacteria, Candidatus Berkiella cookevillensis and Candidatus Berkiella aquae.</title>
        <authorList>
            <person name="Kidane D.T."/>
            <person name="Mehari Y.T."/>
            <person name="Rice F.C."/>
            <person name="Arivett B.A."/>
            <person name="Farone A.L."/>
            <person name="Berk S.G."/>
            <person name="Farone M.B."/>
        </authorList>
    </citation>
    <scope>NUCLEOTIDE SEQUENCE</scope>
    <source>
        <strain evidence="15">HT99</strain>
    </source>
</reference>
<dbReference type="InterPro" id="IPR015422">
    <property type="entry name" value="PyrdxlP-dep_Trfase_small"/>
</dbReference>
<dbReference type="InterPro" id="IPR004839">
    <property type="entry name" value="Aminotransferase_I/II_large"/>
</dbReference>
<feature type="domain" description="Aminotransferase class I/classII large" evidence="13">
    <location>
        <begin position="48"/>
        <end position="340"/>
    </location>
</feature>
<evidence type="ECO:0000256" key="12">
    <source>
        <dbReference type="RuleBase" id="RU003693"/>
    </source>
</evidence>
<evidence type="ECO:0000256" key="6">
    <source>
        <dbReference type="ARBA" id="ARBA00022576"/>
    </source>
</evidence>
<dbReference type="UniPathway" id="UPA00031">
    <property type="reaction ID" value="UER00012"/>
</dbReference>
<dbReference type="AlphaFoldDB" id="A0A0Q9YZJ5"/>
<dbReference type="Pfam" id="PF00155">
    <property type="entry name" value="Aminotran_1_2"/>
    <property type="match status" value="1"/>
</dbReference>
<dbReference type="PANTHER" id="PTHR42885:SF2">
    <property type="entry name" value="HISTIDINOL-PHOSPHATE AMINOTRANSFERASE"/>
    <property type="match status" value="1"/>
</dbReference>
<dbReference type="Gene3D" id="3.90.1150.10">
    <property type="entry name" value="Aspartate Aminotransferase, domain 1"/>
    <property type="match status" value="1"/>
</dbReference>
<dbReference type="InterPro" id="IPR005861">
    <property type="entry name" value="HisP_aminotrans"/>
</dbReference>
<dbReference type="STRING" id="295108.HT99x_01409"/>
<organism evidence="14">
    <name type="scientific">Candidatus Berkiella aquae</name>
    <dbReference type="NCBI Taxonomy" id="295108"/>
    <lineage>
        <taxon>Bacteria</taxon>
        <taxon>Pseudomonadati</taxon>
        <taxon>Pseudomonadota</taxon>
        <taxon>Gammaproteobacteria</taxon>
        <taxon>Candidatus Berkiellales</taxon>
        <taxon>Candidatus Berkiellaceae</taxon>
        <taxon>Candidatus Berkiella</taxon>
    </lineage>
</organism>
<dbReference type="EMBL" id="LKAJ01000004">
    <property type="protein sequence ID" value="KRG21656.1"/>
    <property type="molecule type" value="Genomic_DNA"/>
</dbReference>
<evidence type="ECO:0000313" key="15">
    <source>
        <dbReference type="EMBL" id="MCS5711584.1"/>
    </source>
</evidence>
<proteinExistence type="inferred from homology"/>
<dbReference type="GO" id="GO:0000105">
    <property type="term" value="P:L-histidine biosynthetic process"/>
    <property type="evidence" value="ECO:0007669"/>
    <property type="project" value="UniProtKB-UniPathway"/>
</dbReference>
<dbReference type="SUPFAM" id="SSF53383">
    <property type="entry name" value="PLP-dependent transferases"/>
    <property type="match status" value="1"/>
</dbReference>
<keyword evidence="7" id="KW-0028">Amino-acid biosynthesis</keyword>
<dbReference type="PANTHER" id="PTHR42885">
    <property type="entry name" value="HISTIDINOL-PHOSPHATE AMINOTRANSFERASE-RELATED"/>
    <property type="match status" value="1"/>
</dbReference>
<dbReference type="RefSeq" id="WP_083482840.1">
    <property type="nucleotide sequence ID" value="NZ_LKAJ02000001.1"/>
</dbReference>
<dbReference type="PROSITE" id="PS00599">
    <property type="entry name" value="AA_TRANSFER_CLASS_2"/>
    <property type="match status" value="1"/>
</dbReference>
<dbReference type="EMBL" id="LKAJ02000001">
    <property type="protein sequence ID" value="MCS5711584.1"/>
    <property type="molecule type" value="Genomic_DNA"/>
</dbReference>
<dbReference type="PATRIC" id="fig|1590043.3.peg.1436"/>
<reference evidence="14" key="1">
    <citation type="submission" date="2015-09" db="EMBL/GenBank/DDBJ databases">
        <title>Draft Genome Sequences of Two Novel Amoeba-resistant Intranuclear Bacteria, Candidatus Berkiella cookevillensis and Candidatus Berkiella aquae.</title>
        <authorList>
            <person name="Mehari Y.T."/>
            <person name="Arivett B.A."/>
            <person name="Farone A.L."/>
            <person name="Gunderson J.H."/>
            <person name="Farone M.B."/>
        </authorList>
    </citation>
    <scope>NUCLEOTIDE SEQUENCE [LARGE SCALE GENOMIC DNA]</scope>
    <source>
        <strain evidence="14">HT99</strain>
    </source>
</reference>
<dbReference type="CDD" id="cd00609">
    <property type="entry name" value="AAT_like"/>
    <property type="match status" value="1"/>
</dbReference>
<reference evidence="15" key="2">
    <citation type="journal article" date="2016" name="Genome Announc.">
        <title>Draft Genome Sequences of Two Novel Amoeba-Resistant Intranuclear Bacteria, 'Candidatus Berkiella cookevillensis' and 'Candidatus Berkiella aquae'.</title>
        <authorList>
            <person name="Mehari Y.T."/>
            <person name="Arivett B.A."/>
            <person name="Farone A.L."/>
            <person name="Gunderson J.H."/>
            <person name="Farone M.B."/>
        </authorList>
    </citation>
    <scope>NUCLEOTIDE SEQUENCE</scope>
    <source>
        <strain evidence="15">HT99</strain>
    </source>
</reference>
<dbReference type="InterPro" id="IPR015424">
    <property type="entry name" value="PyrdxlP-dep_Trfase"/>
</dbReference>
<dbReference type="EC" id="2.6.1.9" evidence="5"/>
<evidence type="ECO:0000256" key="8">
    <source>
        <dbReference type="ARBA" id="ARBA00022679"/>
    </source>
</evidence>
<keyword evidence="9 12" id="KW-0663">Pyridoxal phosphate</keyword>
<comment type="catalytic activity">
    <reaction evidence="11">
        <text>L-histidinol phosphate + 2-oxoglutarate = 3-(imidazol-4-yl)-2-oxopropyl phosphate + L-glutamate</text>
        <dbReference type="Rhea" id="RHEA:23744"/>
        <dbReference type="ChEBI" id="CHEBI:16810"/>
        <dbReference type="ChEBI" id="CHEBI:29985"/>
        <dbReference type="ChEBI" id="CHEBI:57766"/>
        <dbReference type="ChEBI" id="CHEBI:57980"/>
        <dbReference type="EC" id="2.6.1.9"/>
    </reaction>
</comment>
<dbReference type="InterPro" id="IPR015421">
    <property type="entry name" value="PyrdxlP-dep_Trfase_major"/>
</dbReference>
<evidence type="ECO:0000256" key="9">
    <source>
        <dbReference type="ARBA" id="ARBA00022898"/>
    </source>
</evidence>
<evidence type="ECO:0000256" key="11">
    <source>
        <dbReference type="ARBA" id="ARBA00047481"/>
    </source>
</evidence>
<gene>
    <name evidence="14" type="primary">hisC_2</name>
    <name evidence="15" type="synonym">hisC</name>
    <name evidence="15" type="ORF">HT99x_009055</name>
    <name evidence="14" type="ORF">HT99x_01409</name>
</gene>
<evidence type="ECO:0000259" key="13">
    <source>
        <dbReference type="Pfam" id="PF00155"/>
    </source>
</evidence>
<comment type="caution">
    <text evidence="14">The sequence shown here is derived from an EMBL/GenBank/DDBJ whole genome shotgun (WGS) entry which is preliminary data.</text>
</comment>
<comment type="cofactor">
    <cofactor evidence="1 12">
        <name>pyridoxal 5'-phosphate</name>
        <dbReference type="ChEBI" id="CHEBI:597326"/>
    </cofactor>
</comment>
<name>A0A0Q9YZJ5_9GAMM</name>
<evidence type="ECO:0000256" key="3">
    <source>
        <dbReference type="ARBA" id="ARBA00007970"/>
    </source>
</evidence>
<evidence type="ECO:0000256" key="5">
    <source>
        <dbReference type="ARBA" id="ARBA00012748"/>
    </source>
</evidence>
<comment type="subunit">
    <text evidence="4">Homodimer.</text>
</comment>
<dbReference type="Gene3D" id="3.40.640.10">
    <property type="entry name" value="Type I PLP-dependent aspartate aminotransferase-like (Major domain)"/>
    <property type="match status" value="1"/>
</dbReference>
<comment type="similarity">
    <text evidence="3">Belongs to the class-II pyridoxal-phosphate-dependent aminotransferase family. Histidinol-phosphate aminotransferase subfamily.</text>
</comment>
<dbReference type="OrthoDB" id="9813612at2"/>
<evidence type="ECO:0000256" key="4">
    <source>
        <dbReference type="ARBA" id="ARBA00011738"/>
    </source>
</evidence>
<dbReference type="NCBIfam" id="TIGR01141">
    <property type="entry name" value="hisC"/>
    <property type="match status" value="1"/>
</dbReference>
<dbReference type="GO" id="GO:0030170">
    <property type="term" value="F:pyridoxal phosphate binding"/>
    <property type="evidence" value="ECO:0007669"/>
    <property type="project" value="InterPro"/>
</dbReference>
<evidence type="ECO:0000313" key="14">
    <source>
        <dbReference type="EMBL" id="KRG21656.1"/>
    </source>
</evidence>
<keyword evidence="10" id="KW-0368">Histidine biosynthesis</keyword>